<dbReference type="EMBL" id="AFZG01000035">
    <property type="protein sequence ID" value="EHL18923.1"/>
    <property type="molecule type" value="Genomic_DNA"/>
</dbReference>
<evidence type="ECO:0000313" key="2">
    <source>
        <dbReference type="Proteomes" id="UP000003379"/>
    </source>
</evidence>
<accession>G9XDP7</accession>
<name>G9XDP7_9FIRM</name>
<dbReference type="Proteomes" id="UP000003379">
    <property type="component" value="Unassembled WGS sequence"/>
</dbReference>
<sequence length="187" mass="21891">MAKGKMIRELERLYESHELPFLPTKLKAKAVLSIYRNVVWSVKNTAQCLVCEQEVTYGSDLGEALSYLENFAPDRVLEDFEARVRNLFETKWLIDIIDSALISIKEYPAYGQCYYTILQYSYLSREKYSNEEIMRKVALEKTSFYQRKNEAIAIMGIALWGYALPTLLKEINDEKKKENRNENYANL</sequence>
<reference evidence="1 2" key="1">
    <citation type="submission" date="2011-08" db="EMBL/GenBank/DDBJ databases">
        <title>The Genome Sequence of Eubacteriaceae bacterium CM5.</title>
        <authorList>
            <consortium name="The Broad Institute Genome Sequencing Platform"/>
            <person name="Earl A."/>
            <person name="Ward D."/>
            <person name="Feldgarden M."/>
            <person name="Gevers D."/>
            <person name="Sizova M."/>
            <person name="Hazen A."/>
            <person name="Epstein S."/>
            <person name="Young S.K."/>
            <person name="Zeng Q."/>
            <person name="Gargeya S."/>
            <person name="Fitzgerald M."/>
            <person name="Haas B."/>
            <person name="Abouelleil A."/>
            <person name="Alvarado L."/>
            <person name="Arachchi H.M."/>
            <person name="Berlin A."/>
            <person name="Brown A."/>
            <person name="Chapman S.B."/>
            <person name="Chen Z."/>
            <person name="Dunbar C."/>
            <person name="Freedman E."/>
            <person name="Gearin G."/>
            <person name="Gellesch M."/>
            <person name="Goldberg J."/>
            <person name="Griggs A."/>
            <person name="Gujja S."/>
            <person name="Heiman D."/>
            <person name="Howarth C."/>
            <person name="Larson L."/>
            <person name="Lui A."/>
            <person name="MacDonald P.J.P."/>
            <person name="Montmayeur A."/>
            <person name="Murphy C."/>
            <person name="Neiman D."/>
            <person name="Pearson M."/>
            <person name="Priest M."/>
            <person name="Roberts A."/>
            <person name="Saif S."/>
            <person name="Shea T."/>
            <person name="Shenoy N."/>
            <person name="Sisk P."/>
            <person name="Stolte C."/>
            <person name="Sykes S."/>
            <person name="Wortman J."/>
            <person name="Nusbaum C."/>
            <person name="Birren B."/>
        </authorList>
    </citation>
    <scope>NUCLEOTIDE SEQUENCE [LARGE SCALE GENOMIC DNA]</scope>
    <source>
        <strain evidence="1 2">CM5</strain>
    </source>
</reference>
<dbReference type="RefSeq" id="WP_009529771.1">
    <property type="nucleotide sequence ID" value="NZ_JH414619.1"/>
</dbReference>
<organism evidence="1 2">
    <name type="scientific">Peptoanaerobacter stomatis</name>
    <dbReference type="NCBI Taxonomy" id="796937"/>
    <lineage>
        <taxon>Bacteria</taxon>
        <taxon>Bacillati</taxon>
        <taxon>Bacillota</taxon>
        <taxon>Clostridia</taxon>
        <taxon>Peptostreptococcales</taxon>
        <taxon>Filifactoraceae</taxon>
        <taxon>Peptoanaerobacter</taxon>
    </lineage>
</organism>
<proteinExistence type="predicted"/>
<dbReference type="PATRIC" id="fig|796940.3.peg.1399"/>
<dbReference type="HOGENOM" id="CLU_114887_0_0_9"/>
<gene>
    <name evidence="1" type="ORF">HMPREF9628_01920</name>
</gene>
<comment type="caution">
    <text evidence="1">The sequence shown here is derived from an EMBL/GenBank/DDBJ whole genome shotgun (WGS) entry which is preliminary data.</text>
</comment>
<evidence type="ECO:0000313" key="1">
    <source>
        <dbReference type="EMBL" id="EHL18923.1"/>
    </source>
</evidence>
<dbReference type="AlphaFoldDB" id="G9XDP7"/>
<protein>
    <submittedName>
        <fullName evidence="1">Uncharacterized protein</fullName>
    </submittedName>
</protein>